<keyword evidence="2" id="KW-1185">Reference proteome</keyword>
<reference evidence="1" key="1">
    <citation type="submission" date="2020-10" db="EMBL/GenBank/DDBJ databases">
        <title>ChiBAC.</title>
        <authorList>
            <person name="Zenner C."/>
            <person name="Hitch T.C.A."/>
            <person name="Clavel T."/>
        </authorList>
    </citation>
    <scope>NUCLEOTIDE SEQUENCE</scope>
    <source>
        <strain evidence="1">DSM 107454</strain>
    </source>
</reference>
<dbReference type="AlphaFoldDB" id="A0A9D5R7Y5"/>
<sequence>MEFLISYLKEQGFEVGVWEGAFGHGGILTHDQQSEYVDSFTRIEGVDGKVEEEAFCPLDKNLQNCYYHAIKRLAQMQPDIIMFDDDFRLNTRRYNMGCCCELHLKQYYQEIGEEIPRSKLEEVIFTGGENRYRSAWLKVMGDSLLDFAKLMRAAVDEVDENIRLGSCTCHDIWDFSGTDGIRLAKVFAGKTKPFLRTIGAPYHGIRVQNAVEYTRMQAAWCQHEDIEIFTEGDVYPRPRYIVPSRLLEIFDLALLATGETDGILKYMFDYNRDVTYERGYTARHVKNKLLRDGIKNFFGDKKNIGVRVYEVMHKVEKFVLPQKYTPGISRFVENTIYSPGQKLLCENAIPTTYCNITEYPAIVFGENARYIQKNELKNGAILDVVAAEILAQRGIDTGLIKCSSANFTGEMFCAENDEITNISEVTMYKIKCSDTALVKSVFMPGREVASYLYENEDGLRFYIFAIDAYRSDKNAYNYFNNYYRQQHLIDAIPWLCKKSLPAICVKNPFLYMQTAQSDDKNALSVALFNVNFDEIIEPEIILDQTYSEVKFLNCMGKLYGKKVKLFSNIEPYGFAAFEVK</sequence>
<organism evidence="1 2">
    <name type="scientific">Ructibacterium gallinarum</name>
    <dbReference type="NCBI Taxonomy" id="2779355"/>
    <lineage>
        <taxon>Bacteria</taxon>
        <taxon>Bacillati</taxon>
        <taxon>Bacillota</taxon>
        <taxon>Clostridia</taxon>
        <taxon>Eubacteriales</taxon>
        <taxon>Oscillospiraceae</taxon>
        <taxon>Ructibacterium</taxon>
    </lineage>
</organism>
<proteinExistence type="predicted"/>
<dbReference type="RefSeq" id="WP_226391950.1">
    <property type="nucleotide sequence ID" value="NZ_JADCKB010000004.1"/>
</dbReference>
<accession>A0A9D5R7Y5</accession>
<gene>
    <name evidence="1" type="ORF">INF28_02745</name>
</gene>
<comment type="caution">
    <text evidence="1">The sequence shown here is derived from an EMBL/GenBank/DDBJ whole genome shotgun (WGS) entry which is preliminary data.</text>
</comment>
<evidence type="ECO:0000313" key="1">
    <source>
        <dbReference type="EMBL" id="MBE5039387.1"/>
    </source>
</evidence>
<dbReference type="EMBL" id="JADCKB010000004">
    <property type="protein sequence ID" value="MBE5039387.1"/>
    <property type="molecule type" value="Genomic_DNA"/>
</dbReference>
<evidence type="ECO:0000313" key="2">
    <source>
        <dbReference type="Proteomes" id="UP000806542"/>
    </source>
</evidence>
<name>A0A9D5R7Y5_9FIRM</name>
<dbReference type="Proteomes" id="UP000806542">
    <property type="component" value="Unassembled WGS sequence"/>
</dbReference>
<protein>
    <submittedName>
        <fullName evidence="1">Uncharacterized protein</fullName>
    </submittedName>
</protein>